<keyword evidence="2" id="KW-1185">Reference proteome</keyword>
<proteinExistence type="predicted"/>
<dbReference type="InParanoid" id="A0A067Q8M7"/>
<sequence length="124" mass="13409">MSAALSAYVVGCAVFTFPEGFTEQNRQDDVTNSIIFADSRRTSAVLEQIGWTNDGSVKFDFKSFPDGRSATVEDLVVDTLQRSHSDSDLGSVKDTIQALQVQGRNGAQAKLFNEQATKGGWQAG</sequence>
<evidence type="ECO:0000313" key="2">
    <source>
        <dbReference type="Proteomes" id="UP000027265"/>
    </source>
</evidence>
<organism evidence="1 2">
    <name type="scientific">Jaapia argillacea MUCL 33604</name>
    <dbReference type="NCBI Taxonomy" id="933084"/>
    <lineage>
        <taxon>Eukaryota</taxon>
        <taxon>Fungi</taxon>
        <taxon>Dikarya</taxon>
        <taxon>Basidiomycota</taxon>
        <taxon>Agaricomycotina</taxon>
        <taxon>Agaricomycetes</taxon>
        <taxon>Agaricomycetidae</taxon>
        <taxon>Jaapiales</taxon>
        <taxon>Jaapiaceae</taxon>
        <taxon>Jaapia</taxon>
    </lineage>
</organism>
<dbReference type="Proteomes" id="UP000027265">
    <property type="component" value="Unassembled WGS sequence"/>
</dbReference>
<accession>A0A067Q8M7</accession>
<protein>
    <submittedName>
        <fullName evidence="1">Uncharacterized protein</fullName>
    </submittedName>
</protein>
<evidence type="ECO:0000313" key="1">
    <source>
        <dbReference type="EMBL" id="KDQ59862.1"/>
    </source>
</evidence>
<dbReference type="HOGENOM" id="CLU_2004261_0_0_1"/>
<name>A0A067Q8M7_9AGAM</name>
<dbReference type="EMBL" id="KL197715">
    <property type="protein sequence ID" value="KDQ59862.1"/>
    <property type="molecule type" value="Genomic_DNA"/>
</dbReference>
<gene>
    <name evidence="1" type="ORF">JAAARDRAFT_205806</name>
</gene>
<dbReference type="AlphaFoldDB" id="A0A067Q8M7"/>
<reference evidence="2" key="1">
    <citation type="journal article" date="2014" name="Proc. Natl. Acad. Sci. U.S.A.">
        <title>Extensive sampling of basidiomycete genomes demonstrates inadequacy of the white-rot/brown-rot paradigm for wood decay fungi.</title>
        <authorList>
            <person name="Riley R."/>
            <person name="Salamov A.A."/>
            <person name="Brown D.W."/>
            <person name="Nagy L.G."/>
            <person name="Floudas D."/>
            <person name="Held B.W."/>
            <person name="Levasseur A."/>
            <person name="Lombard V."/>
            <person name="Morin E."/>
            <person name="Otillar R."/>
            <person name="Lindquist E.A."/>
            <person name="Sun H."/>
            <person name="LaButti K.M."/>
            <person name="Schmutz J."/>
            <person name="Jabbour D."/>
            <person name="Luo H."/>
            <person name="Baker S.E."/>
            <person name="Pisabarro A.G."/>
            <person name="Walton J.D."/>
            <person name="Blanchette R.A."/>
            <person name="Henrissat B."/>
            <person name="Martin F."/>
            <person name="Cullen D."/>
            <person name="Hibbett D.S."/>
            <person name="Grigoriev I.V."/>
        </authorList>
    </citation>
    <scope>NUCLEOTIDE SEQUENCE [LARGE SCALE GENOMIC DNA]</scope>
    <source>
        <strain evidence="2">MUCL 33604</strain>
    </source>
</reference>